<keyword evidence="2" id="KW-1133">Transmembrane helix</keyword>
<reference evidence="4 5" key="1">
    <citation type="submission" date="2019-07" db="EMBL/GenBank/DDBJ databases">
        <authorList>
            <person name="Friedrich A."/>
            <person name="Schacherer J."/>
        </authorList>
    </citation>
    <scope>NUCLEOTIDE SEQUENCE [LARGE SCALE GENOMIC DNA]</scope>
</reference>
<keyword evidence="2" id="KW-0472">Membrane</keyword>
<feature type="compositionally biased region" description="Polar residues" evidence="1">
    <location>
        <begin position="107"/>
        <end position="143"/>
    </location>
</feature>
<dbReference type="GO" id="GO:0055088">
    <property type="term" value="P:lipid homeostasis"/>
    <property type="evidence" value="ECO:0007669"/>
    <property type="project" value="InterPro"/>
</dbReference>
<dbReference type="Pfam" id="PF10104">
    <property type="entry name" value="Brr6_like_C_C"/>
    <property type="match status" value="1"/>
</dbReference>
<dbReference type="AlphaFoldDB" id="A0A7D9GYK9"/>
<dbReference type="GO" id="GO:0006998">
    <property type="term" value="P:nuclear envelope organization"/>
    <property type="evidence" value="ECO:0007669"/>
    <property type="project" value="InterPro"/>
</dbReference>
<feature type="domain" description="Brl1/Brr6" evidence="3">
    <location>
        <begin position="279"/>
        <end position="412"/>
    </location>
</feature>
<feature type="region of interest" description="Disordered" evidence="1">
    <location>
        <begin position="1"/>
        <end position="39"/>
    </location>
</feature>
<keyword evidence="5" id="KW-1185">Reference proteome</keyword>
<feature type="compositionally biased region" description="Polar residues" evidence="1">
    <location>
        <begin position="1"/>
        <end position="20"/>
    </location>
</feature>
<dbReference type="InterPro" id="IPR040202">
    <property type="entry name" value="Brl1/Brr6"/>
</dbReference>
<evidence type="ECO:0000259" key="3">
    <source>
        <dbReference type="SMART" id="SM01042"/>
    </source>
</evidence>
<protein>
    <submittedName>
        <fullName evidence="4">DEBR0S1_32770g1_1</fullName>
    </submittedName>
</protein>
<accession>A0A7D9GYK9</accession>
<dbReference type="SMART" id="SM01042">
    <property type="entry name" value="Brr6_like_C_C"/>
    <property type="match status" value="1"/>
</dbReference>
<feature type="region of interest" description="Disordered" evidence="1">
    <location>
        <begin position="107"/>
        <end position="153"/>
    </location>
</feature>
<name>A0A7D9GYK9_DEKBR</name>
<evidence type="ECO:0000313" key="4">
    <source>
        <dbReference type="EMBL" id="VUG17082.1"/>
    </source>
</evidence>
<evidence type="ECO:0000313" key="5">
    <source>
        <dbReference type="Proteomes" id="UP000478008"/>
    </source>
</evidence>
<dbReference type="GO" id="GO:0031965">
    <property type="term" value="C:nuclear membrane"/>
    <property type="evidence" value="ECO:0007669"/>
    <property type="project" value="InterPro"/>
</dbReference>
<evidence type="ECO:0000256" key="1">
    <source>
        <dbReference type="SAM" id="MobiDB-lite"/>
    </source>
</evidence>
<evidence type="ECO:0000256" key="2">
    <source>
        <dbReference type="SAM" id="Phobius"/>
    </source>
</evidence>
<organism evidence="4 5">
    <name type="scientific">Dekkera bruxellensis</name>
    <name type="common">Brettanomyces custersii</name>
    <dbReference type="NCBI Taxonomy" id="5007"/>
    <lineage>
        <taxon>Eukaryota</taxon>
        <taxon>Fungi</taxon>
        <taxon>Dikarya</taxon>
        <taxon>Ascomycota</taxon>
        <taxon>Saccharomycotina</taxon>
        <taxon>Pichiomycetes</taxon>
        <taxon>Pichiales</taxon>
        <taxon>Pichiaceae</taxon>
        <taxon>Brettanomyces</taxon>
    </lineage>
</organism>
<keyword evidence="2" id="KW-0812">Transmembrane</keyword>
<gene>
    <name evidence="4" type="ORF">DEBR0S1_32770G</name>
</gene>
<dbReference type="InterPro" id="IPR018767">
    <property type="entry name" value="Brl1/Brr6_dom"/>
</dbReference>
<sequence length="518" mass="57694">MPTPSQSVAKSSSVLDGTNLTDHKNIDETNNDSKGNNQSFVTADSAVQSVGSSTSMFSNIKLTPITNIQNLGHHNKEELTRTLRKARKGETFLPEGLKFPDQFDASKVSTADSNKSGIFPQASSSPKHDSTSGVSRSFFNSQPGLRASRTKNGTLNPIKGAYNLFDRKLNFDGSPSRKRKRVLTPEFEQPVENVTMSELEGRLIKSDRVEGLKGSNLTTGHVFMPRIESGNTSLNEMSMHSNYFSANSTKEKSESHHDEVESQGIIRSLLGDPQCITNLTLIIQIVMNTVVVACLIAIVIICFMSVKRDVDRKVQTYVIEMVHKINSCRREYLRNNCAPEMRAPALESSCTEWENCMNEDPESVVTSVAYFEVMADCMNAFFHNLSLRTLCSMAGLSFFIVIVPNMIFNKFRSTTTTNNNTYYNITREQSTTDSPMKVYGGNGRILDTSVMSTPSPQKLLDNTLNNSTVYFTPIQADETSFSKGKGSSVRFNPKVDYSFYDGDSSPCPPRIRRRNNKY</sequence>
<dbReference type="Proteomes" id="UP000478008">
    <property type="component" value="Unassembled WGS sequence"/>
</dbReference>
<proteinExistence type="predicted"/>
<feature type="transmembrane region" description="Helical" evidence="2">
    <location>
        <begin position="281"/>
        <end position="306"/>
    </location>
</feature>
<dbReference type="PANTHER" id="PTHR28136:SF1">
    <property type="entry name" value="NUCLEUS EXPORT PROTEIN BRL1"/>
    <property type="match status" value="1"/>
</dbReference>
<dbReference type="PANTHER" id="PTHR28136">
    <property type="entry name" value="NUCLEUS EXPORT PROTEIN BRR6"/>
    <property type="match status" value="1"/>
</dbReference>
<feature type="transmembrane region" description="Helical" evidence="2">
    <location>
        <begin position="387"/>
        <end position="408"/>
    </location>
</feature>
<dbReference type="EMBL" id="CABFWN010000001">
    <property type="protein sequence ID" value="VUG17082.1"/>
    <property type="molecule type" value="Genomic_DNA"/>
</dbReference>